<reference evidence="2" key="2">
    <citation type="submission" date="2015-01" db="EMBL/GenBank/DDBJ databases">
        <title>Evolutionary Origins and Diversification of the Mycorrhizal Mutualists.</title>
        <authorList>
            <consortium name="DOE Joint Genome Institute"/>
            <consortium name="Mycorrhizal Genomics Consortium"/>
            <person name="Kohler A."/>
            <person name="Kuo A."/>
            <person name="Nagy L.G."/>
            <person name="Floudas D."/>
            <person name="Copeland A."/>
            <person name="Barry K.W."/>
            <person name="Cichocki N."/>
            <person name="Veneault-Fourrey C."/>
            <person name="LaButti K."/>
            <person name="Lindquist E.A."/>
            <person name="Lipzen A."/>
            <person name="Lundell T."/>
            <person name="Morin E."/>
            <person name="Murat C."/>
            <person name="Riley R."/>
            <person name="Ohm R."/>
            <person name="Sun H."/>
            <person name="Tunlid A."/>
            <person name="Henrissat B."/>
            <person name="Grigoriev I.V."/>
            <person name="Hibbett D.S."/>
            <person name="Martin F."/>
        </authorList>
    </citation>
    <scope>NUCLEOTIDE SEQUENCE [LARGE SCALE GENOMIC DNA]</scope>
    <source>
        <strain evidence="2">h7</strain>
    </source>
</reference>
<reference evidence="1 2" key="1">
    <citation type="submission" date="2014-04" db="EMBL/GenBank/DDBJ databases">
        <authorList>
            <consortium name="DOE Joint Genome Institute"/>
            <person name="Kuo A."/>
            <person name="Gay G."/>
            <person name="Dore J."/>
            <person name="Kohler A."/>
            <person name="Nagy L.G."/>
            <person name="Floudas D."/>
            <person name="Copeland A."/>
            <person name="Barry K.W."/>
            <person name="Cichocki N."/>
            <person name="Veneault-Fourrey C."/>
            <person name="LaButti K."/>
            <person name="Lindquist E.A."/>
            <person name="Lipzen A."/>
            <person name="Lundell T."/>
            <person name="Morin E."/>
            <person name="Murat C."/>
            <person name="Sun H."/>
            <person name="Tunlid A."/>
            <person name="Henrissat B."/>
            <person name="Grigoriev I.V."/>
            <person name="Hibbett D.S."/>
            <person name="Martin F."/>
            <person name="Nordberg H.P."/>
            <person name="Cantor M.N."/>
            <person name="Hua S.X."/>
        </authorList>
    </citation>
    <scope>NUCLEOTIDE SEQUENCE [LARGE SCALE GENOMIC DNA]</scope>
    <source>
        <strain evidence="2">h7</strain>
    </source>
</reference>
<dbReference type="EMBL" id="KN831781">
    <property type="protein sequence ID" value="KIM41055.1"/>
    <property type="molecule type" value="Genomic_DNA"/>
</dbReference>
<evidence type="ECO:0000313" key="2">
    <source>
        <dbReference type="Proteomes" id="UP000053424"/>
    </source>
</evidence>
<protein>
    <submittedName>
        <fullName evidence="1">Uncharacterized protein</fullName>
    </submittedName>
</protein>
<dbReference type="Proteomes" id="UP000053424">
    <property type="component" value="Unassembled WGS sequence"/>
</dbReference>
<sequence>MASVLLLLQQHPLSSYTTTTIYPAGESLGFDDDAGDSAYHTTRSSESLVESGIILVRDPPRERLGGTRCSEENLERVPSLLVSVSFSFS</sequence>
<dbReference type="AlphaFoldDB" id="A0A0C3BWR8"/>
<organism evidence="1 2">
    <name type="scientific">Hebeloma cylindrosporum</name>
    <dbReference type="NCBI Taxonomy" id="76867"/>
    <lineage>
        <taxon>Eukaryota</taxon>
        <taxon>Fungi</taxon>
        <taxon>Dikarya</taxon>
        <taxon>Basidiomycota</taxon>
        <taxon>Agaricomycotina</taxon>
        <taxon>Agaricomycetes</taxon>
        <taxon>Agaricomycetidae</taxon>
        <taxon>Agaricales</taxon>
        <taxon>Agaricineae</taxon>
        <taxon>Hymenogastraceae</taxon>
        <taxon>Hebeloma</taxon>
    </lineage>
</organism>
<proteinExistence type="predicted"/>
<keyword evidence="2" id="KW-1185">Reference proteome</keyword>
<evidence type="ECO:0000313" key="1">
    <source>
        <dbReference type="EMBL" id="KIM41055.1"/>
    </source>
</evidence>
<gene>
    <name evidence="1" type="ORF">M413DRAFT_445798</name>
</gene>
<name>A0A0C3BWR8_HEBCY</name>
<dbReference type="HOGENOM" id="CLU_2454976_0_0_1"/>
<accession>A0A0C3BWR8</accession>